<dbReference type="GO" id="GO:0016020">
    <property type="term" value="C:membrane"/>
    <property type="evidence" value="ECO:0007669"/>
    <property type="project" value="InterPro"/>
</dbReference>
<keyword evidence="1" id="KW-0812">Transmembrane</keyword>
<feature type="transmembrane region" description="Helical" evidence="1">
    <location>
        <begin position="312"/>
        <end position="333"/>
    </location>
</feature>
<keyword evidence="1" id="KW-0472">Membrane</keyword>
<keyword evidence="3" id="KW-1185">Reference proteome</keyword>
<name>A0A291P8V8_9GAMM</name>
<feature type="transmembrane region" description="Helical" evidence="1">
    <location>
        <begin position="209"/>
        <end position="235"/>
    </location>
</feature>
<protein>
    <submittedName>
        <fullName evidence="2">Putative ammonia monooxygenase</fullName>
    </submittedName>
</protein>
<dbReference type="GO" id="GO:0010468">
    <property type="term" value="P:regulation of gene expression"/>
    <property type="evidence" value="ECO:0007669"/>
    <property type="project" value="InterPro"/>
</dbReference>
<sequence length="355" mass="36768">MNGAGGRALVRALGVGALGGVVAQGLGLPLAWMLGPLLANLAASSRGLDVRVPEGLREALLGVMGLVLGSRVTPQLAERVLDWPLSVALLLAGVLASTAVASAWYRRRGFDPVSAWFAAAPGAMTAMILTGEKCGGDPARIAVSQSLRVVLVVVVLPPLFWALEAPEAEVVTAPARQPEALWLLLLLPVVIPLGRRLRLPTPALLGPLVVAGLLSGLGVASLTLPGWGMNLMLWVLGSAMGARFRGLQGASLGRYLVDAGVATALALAVLALFAEAIHQGLGVPRDVALLALAPGGIGEMAILAVALDLDPIYVAFHHLVRVVVLMVMAPFWASWLRRRRRSAPVPRDSGPGGGL</sequence>
<dbReference type="RefSeq" id="WP_097789648.1">
    <property type="nucleotide sequence ID" value="NZ_BAAADT010000004.1"/>
</dbReference>
<feature type="transmembrane region" description="Helical" evidence="1">
    <location>
        <begin position="255"/>
        <end position="275"/>
    </location>
</feature>
<accession>A0A291P8V8</accession>
<dbReference type="KEGG" id="hbe:BEI_2304"/>
<keyword evidence="2" id="KW-0560">Oxidoreductase</keyword>
<feature type="transmembrane region" description="Helical" evidence="1">
    <location>
        <begin position="85"/>
        <end position="106"/>
    </location>
</feature>
<dbReference type="AlphaFoldDB" id="A0A291P8V8"/>
<evidence type="ECO:0000313" key="3">
    <source>
        <dbReference type="Proteomes" id="UP000219993"/>
    </source>
</evidence>
<dbReference type="EMBL" id="CP021435">
    <property type="protein sequence ID" value="ATJ83291.1"/>
    <property type="molecule type" value="Genomic_DNA"/>
</dbReference>
<feature type="transmembrane region" description="Helical" evidence="1">
    <location>
        <begin position="141"/>
        <end position="160"/>
    </location>
</feature>
<dbReference type="Proteomes" id="UP000219993">
    <property type="component" value="Chromosome"/>
</dbReference>
<dbReference type="PIRSF" id="PIRSF038991">
    <property type="entry name" value="Protein_AbrB"/>
    <property type="match status" value="1"/>
</dbReference>
<dbReference type="PANTHER" id="PTHR38457:SF1">
    <property type="entry name" value="REGULATOR ABRB-RELATED"/>
    <property type="match status" value="1"/>
</dbReference>
<dbReference type="OrthoDB" id="7157734at2"/>
<dbReference type="GO" id="GO:0004497">
    <property type="term" value="F:monooxygenase activity"/>
    <property type="evidence" value="ECO:0007669"/>
    <property type="project" value="UniProtKB-KW"/>
</dbReference>
<dbReference type="InterPro" id="IPR007820">
    <property type="entry name" value="AbrB_fam"/>
</dbReference>
<feature type="transmembrane region" description="Helical" evidence="1">
    <location>
        <begin position="12"/>
        <end position="35"/>
    </location>
</feature>
<evidence type="ECO:0000313" key="2">
    <source>
        <dbReference type="EMBL" id="ATJ83291.1"/>
    </source>
</evidence>
<feature type="transmembrane region" description="Helical" evidence="1">
    <location>
        <begin position="287"/>
        <end position="306"/>
    </location>
</feature>
<keyword evidence="2" id="KW-0503">Monooxygenase</keyword>
<feature type="transmembrane region" description="Helical" evidence="1">
    <location>
        <begin position="112"/>
        <end position="129"/>
    </location>
</feature>
<proteinExistence type="predicted"/>
<organism evidence="2 3">
    <name type="scientific">Halomonas beimenensis</name>
    <dbReference type="NCBI Taxonomy" id="475662"/>
    <lineage>
        <taxon>Bacteria</taxon>
        <taxon>Pseudomonadati</taxon>
        <taxon>Pseudomonadota</taxon>
        <taxon>Gammaproteobacteria</taxon>
        <taxon>Oceanospirillales</taxon>
        <taxon>Halomonadaceae</taxon>
        <taxon>Halomonas</taxon>
    </lineage>
</organism>
<keyword evidence="1" id="KW-1133">Transmembrane helix</keyword>
<dbReference type="PANTHER" id="PTHR38457">
    <property type="entry name" value="REGULATOR ABRB-RELATED"/>
    <property type="match status" value="1"/>
</dbReference>
<dbReference type="Pfam" id="PF05145">
    <property type="entry name" value="AbrB"/>
    <property type="match status" value="1"/>
</dbReference>
<dbReference type="NCBIfam" id="TIGR03082">
    <property type="entry name" value="Gneg_AbrB_dup"/>
    <property type="match status" value="2"/>
</dbReference>
<reference evidence="2 3" key="1">
    <citation type="journal article" date="2017" name="Sci. Rep.">
        <title>Revealing the Saline Adaptation Strategies of the Halophilic Bacterium Halomonas beimenensis through High-throughput Omics and Transposon Mutagenesis Approaches.</title>
        <authorList>
            <person name="Chen Y.H."/>
            <person name="Lin S.S."/>
            <person name="Shyu Y.T."/>
        </authorList>
    </citation>
    <scope>NUCLEOTIDE SEQUENCE [LARGE SCALE GENOMIC DNA]</scope>
    <source>
        <strain evidence="2 3">NTU-111</strain>
    </source>
</reference>
<evidence type="ECO:0000256" key="1">
    <source>
        <dbReference type="SAM" id="Phobius"/>
    </source>
</evidence>
<gene>
    <name evidence="2" type="ORF">BEI_2304</name>
</gene>
<dbReference type="InterPro" id="IPR017516">
    <property type="entry name" value="AbrB_dup"/>
</dbReference>